<evidence type="ECO:0000256" key="3">
    <source>
        <dbReference type="ARBA" id="ARBA00022691"/>
    </source>
</evidence>
<comment type="caution">
    <text evidence="5">The sequence shown here is derived from an EMBL/GenBank/DDBJ whole genome shotgun (WGS) entry which is preliminary data.</text>
</comment>
<reference evidence="5 6" key="1">
    <citation type="journal article" date="2019" name="Int. J. Syst. Evol. Microbiol.">
        <title>The Global Catalogue of Microorganisms (GCM) 10K type strain sequencing project: providing services to taxonomists for standard genome sequencing and annotation.</title>
        <authorList>
            <consortium name="The Broad Institute Genomics Platform"/>
            <consortium name="The Broad Institute Genome Sequencing Center for Infectious Disease"/>
            <person name="Wu L."/>
            <person name="Ma J."/>
        </authorList>
    </citation>
    <scope>NUCLEOTIDE SEQUENCE [LARGE SCALE GENOMIC DNA]</scope>
    <source>
        <strain evidence="5 6">JCM 16013</strain>
    </source>
</reference>
<feature type="domain" description="Methyltransferase type 12" evidence="4">
    <location>
        <begin position="42"/>
        <end position="140"/>
    </location>
</feature>
<dbReference type="Pfam" id="PF08242">
    <property type="entry name" value="Methyltransf_12"/>
    <property type="match status" value="1"/>
</dbReference>
<evidence type="ECO:0000256" key="1">
    <source>
        <dbReference type="ARBA" id="ARBA00022603"/>
    </source>
</evidence>
<dbReference type="RefSeq" id="WP_344655335.1">
    <property type="nucleotide sequence ID" value="NZ_BAAAQM010000002.1"/>
</dbReference>
<evidence type="ECO:0000259" key="4">
    <source>
        <dbReference type="Pfam" id="PF08242"/>
    </source>
</evidence>
<dbReference type="GO" id="GO:0008168">
    <property type="term" value="F:methyltransferase activity"/>
    <property type="evidence" value="ECO:0007669"/>
    <property type="project" value="UniProtKB-KW"/>
</dbReference>
<sequence length="268" mass="26963">MADSAASATAPSPATRRAQARTAVLWTALRTVLDADGPRDVLDVGGGTGGFAVPMAELGHRVTVVDPSPDALAALERRASEAGVPKEALRAVQGDLAGLLEQVEPGSVDLVLCHGVLEMTDDPAAGLRAVAEVLRPGGVVSVLAANRTAAVVARALGGHFAEARRALSDPSGRFGAQDPLAARFSEDELTVLLRGAGLAVETVHGVRVFTDLVPGALVDAEPHGAADLAALEAAVADRPEFRAVAGRLHLLARKGGAGGAGGAAGADE</sequence>
<evidence type="ECO:0000313" key="5">
    <source>
        <dbReference type="EMBL" id="GAA1953546.1"/>
    </source>
</evidence>
<dbReference type="Gene3D" id="3.40.50.150">
    <property type="entry name" value="Vaccinia Virus protein VP39"/>
    <property type="match status" value="1"/>
</dbReference>
<keyword evidence="6" id="KW-1185">Reference proteome</keyword>
<dbReference type="InterPro" id="IPR013217">
    <property type="entry name" value="Methyltransf_12"/>
</dbReference>
<organism evidence="5 6">
    <name type="scientific">Catenulispora subtropica</name>
    <dbReference type="NCBI Taxonomy" id="450798"/>
    <lineage>
        <taxon>Bacteria</taxon>
        <taxon>Bacillati</taxon>
        <taxon>Actinomycetota</taxon>
        <taxon>Actinomycetes</taxon>
        <taxon>Catenulisporales</taxon>
        <taxon>Catenulisporaceae</taxon>
        <taxon>Catenulispora</taxon>
    </lineage>
</organism>
<name>A0ABN2QK56_9ACTN</name>
<dbReference type="SUPFAM" id="SSF53335">
    <property type="entry name" value="S-adenosyl-L-methionine-dependent methyltransferases"/>
    <property type="match status" value="1"/>
</dbReference>
<protein>
    <submittedName>
        <fullName evidence="5">Methyltransferase</fullName>
    </submittedName>
</protein>
<keyword evidence="1 5" id="KW-0489">Methyltransferase</keyword>
<dbReference type="EMBL" id="BAAAQM010000002">
    <property type="protein sequence ID" value="GAA1953546.1"/>
    <property type="molecule type" value="Genomic_DNA"/>
</dbReference>
<dbReference type="CDD" id="cd02440">
    <property type="entry name" value="AdoMet_MTases"/>
    <property type="match status" value="1"/>
</dbReference>
<dbReference type="Proteomes" id="UP001499854">
    <property type="component" value="Unassembled WGS sequence"/>
</dbReference>
<keyword evidence="3" id="KW-0949">S-adenosyl-L-methionine</keyword>
<accession>A0ABN2QK56</accession>
<keyword evidence="2" id="KW-0808">Transferase</keyword>
<gene>
    <name evidence="5" type="ORF">GCM10009838_06090</name>
</gene>
<proteinExistence type="predicted"/>
<dbReference type="PANTHER" id="PTHR43464:SF19">
    <property type="entry name" value="UBIQUINONE BIOSYNTHESIS O-METHYLTRANSFERASE, MITOCHONDRIAL"/>
    <property type="match status" value="1"/>
</dbReference>
<dbReference type="PANTHER" id="PTHR43464">
    <property type="entry name" value="METHYLTRANSFERASE"/>
    <property type="match status" value="1"/>
</dbReference>
<dbReference type="InterPro" id="IPR029063">
    <property type="entry name" value="SAM-dependent_MTases_sf"/>
</dbReference>
<dbReference type="GO" id="GO:0032259">
    <property type="term" value="P:methylation"/>
    <property type="evidence" value="ECO:0007669"/>
    <property type="project" value="UniProtKB-KW"/>
</dbReference>
<evidence type="ECO:0000256" key="2">
    <source>
        <dbReference type="ARBA" id="ARBA00022679"/>
    </source>
</evidence>
<evidence type="ECO:0000313" key="6">
    <source>
        <dbReference type="Proteomes" id="UP001499854"/>
    </source>
</evidence>